<dbReference type="AlphaFoldDB" id="A0A9P5PMA6"/>
<dbReference type="GO" id="GO:0005634">
    <property type="term" value="C:nucleus"/>
    <property type="evidence" value="ECO:0007669"/>
    <property type="project" value="TreeGrafter"/>
</dbReference>
<gene>
    <name evidence="1" type="ORF">BDP27DRAFT_1424460</name>
</gene>
<dbReference type="EMBL" id="JADNRY010000097">
    <property type="protein sequence ID" value="KAF9065844.1"/>
    <property type="molecule type" value="Genomic_DNA"/>
</dbReference>
<proteinExistence type="predicted"/>
<dbReference type="PANTHER" id="PTHR32004:SF1">
    <property type="entry name" value="TRNA LIGASE"/>
    <property type="match status" value="1"/>
</dbReference>
<evidence type="ECO:0000313" key="2">
    <source>
        <dbReference type="Proteomes" id="UP000772434"/>
    </source>
</evidence>
<protein>
    <submittedName>
        <fullName evidence="1">Uncharacterized protein</fullName>
    </submittedName>
</protein>
<evidence type="ECO:0000313" key="1">
    <source>
        <dbReference type="EMBL" id="KAF9065844.1"/>
    </source>
</evidence>
<reference evidence="1" key="1">
    <citation type="submission" date="2020-11" db="EMBL/GenBank/DDBJ databases">
        <authorList>
            <consortium name="DOE Joint Genome Institute"/>
            <person name="Ahrendt S."/>
            <person name="Riley R."/>
            <person name="Andreopoulos W."/>
            <person name="Labutti K."/>
            <person name="Pangilinan J."/>
            <person name="Ruiz-Duenas F.J."/>
            <person name="Barrasa J.M."/>
            <person name="Sanchez-Garcia M."/>
            <person name="Camarero S."/>
            <person name="Miyauchi S."/>
            <person name="Serrano A."/>
            <person name="Linde D."/>
            <person name="Babiker R."/>
            <person name="Drula E."/>
            <person name="Ayuso-Fernandez I."/>
            <person name="Pacheco R."/>
            <person name="Padilla G."/>
            <person name="Ferreira P."/>
            <person name="Barriuso J."/>
            <person name="Kellner H."/>
            <person name="Castanera R."/>
            <person name="Alfaro M."/>
            <person name="Ramirez L."/>
            <person name="Pisabarro A.G."/>
            <person name="Kuo A."/>
            <person name="Tritt A."/>
            <person name="Lipzen A."/>
            <person name="He G."/>
            <person name="Yan M."/>
            <person name="Ng V."/>
            <person name="Cullen D."/>
            <person name="Martin F."/>
            <person name="Rosso M.-N."/>
            <person name="Henrissat B."/>
            <person name="Hibbett D."/>
            <person name="Martinez A.T."/>
            <person name="Grigoriev I.V."/>
        </authorList>
    </citation>
    <scope>NUCLEOTIDE SEQUENCE</scope>
    <source>
        <strain evidence="1">AH 40177</strain>
    </source>
</reference>
<sequence length="264" mass="29353">MHTHFHYGCIIFIEALTPDTLFITSKHCVGLVGNPEKKFIHRLEKSGLSQGEVSDVVGRVKTGFIFRKGSKDRACGRNEKGSRLSGKLSSFLLLYLVVAKPPLQLLLRTFSSSDIPRTMIYMPQKTAPVFLKIVENPLKPNQVVFADKNNHLIQHHTALHTLSRKHTPPIRLLAPNWSLASHSQSTIHRICADHVLAGGGNQTLTVNAASHNRSHEDELCMFIMQTEDLASEEVDGLIEMELQQSFKAAVGAVDGVHRELGLRI</sequence>
<organism evidence="1 2">
    <name type="scientific">Rhodocollybia butyracea</name>
    <dbReference type="NCBI Taxonomy" id="206335"/>
    <lineage>
        <taxon>Eukaryota</taxon>
        <taxon>Fungi</taxon>
        <taxon>Dikarya</taxon>
        <taxon>Basidiomycota</taxon>
        <taxon>Agaricomycotina</taxon>
        <taxon>Agaricomycetes</taxon>
        <taxon>Agaricomycetidae</taxon>
        <taxon>Agaricales</taxon>
        <taxon>Marasmiineae</taxon>
        <taxon>Omphalotaceae</taxon>
        <taxon>Rhodocollybia</taxon>
    </lineage>
</organism>
<dbReference type="OrthoDB" id="276239at2759"/>
<dbReference type="GO" id="GO:0006388">
    <property type="term" value="P:tRNA splicing, via endonucleolytic cleavage and ligation"/>
    <property type="evidence" value="ECO:0007669"/>
    <property type="project" value="TreeGrafter"/>
</dbReference>
<dbReference type="GO" id="GO:0003972">
    <property type="term" value="F:RNA ligase (ATP) activity"/>
    <property type="evidence" value="ECO:0007669"/>
    <property type="project" value="TreeGrafter"/>
</dbReference>
<name>A0A9P5PMA6_9AGAR</name>
<keyword evidence="2" id="KW-1185">Reference proteome</keyword>
<accession>A0A9P5PMA6</accession>
<comment type="caution">
    <text evidence="1">The sequence shown here is derived from an EMBL/GenBank/DDBJ whole genome shotgun (WGS) entry which is preliminary data.</text>
</comment>
<dbReference type="Proteomes" id="UP000772434">
    <property type="component" value="Unassembled WGS sequence"/>
</dbReference>
<dbReference type="PANTHER" id="PTHR32004">
    <property type="entry name" value="TRNA LIGASE"/>
    <property type="match status" value="1"/>
</dbReference>